<keyword evidence="3 10" id="KW-0808">Transferase</keyword>
<name>A0A133ZPH9_9FIRM</name>
<dbReference type="UniPathway" id="UPA00085"/>
<dbReference type="GO" id="GO:0005886">
    <property type="term" value="C:plasma membrane"/>
    <property type="evidence" value="ECO:0007669"/>
    <property type="project" value="UniProtKB-SubCell"/>
</dbReference>
<gene>
    <name evidence="10" type="primary">plsY</name>
    <name evidence="11" type="ORF">HMPREF1866_01423</name>
</gene>
<evidence type="ECO:0000313" key="12">
    <source>
        <dbReference type="Proteomes" id="UP000070394"/>
    </source>
</evidence>
<evidence type="ECO:0000256" key="10">
    <source>
        <dbReference type="HAMAP-Rule" id="MF_01043"/>
    </source>
</evidence>
<dbReference type="Proteomes" id="UP000070394">
    <property type="component" value="Unassembled WGS sequence"/>
</dbReference>
<comment type="similarity">
    <text evidence="10">Belongs to the PlsY family.</text>
</comment>
<dbReference type="GO" id="GO:0043772">
    <property type="term" value="F:acyl-phosphate glycerol-3-phosphate acyltransferase activity"/>
    <property type="evidence" value="ECO:0007669"/>
    <property type="project" value="UniProtKB-UniRule"/>
</dbReference>
<keyword evidence="7 10" id="KW-0472">Membrane</keyword>
<protein>
    <recommendedName>
        <fullName evidence="10">Glycerol-3-phosphate acyltransferase</fullName>
    </recommendedName>
    <alternativeName>
        <fullName evidence="10">Acyl-PO4 G3P acyltransferase</fullName>
    </alternativeName>
    <alternativeName>
        <fullName evidence="10">Acyl-phosphate--glycerol-3-phosphate acyltransferase</fullName>
    </alternativeName>
    <alternativeName>
        <fullName evidence="10">G3P acyltransferase</fullName>
        <shortName evidence="10">GPAT</shortName>
        <ecNumber evidence="10">2.3.1.275</ecNumber>
    </alternativeName>
    <alternativeName>
        <fullName evidence="10">Lysophosphatidic acid synthase</fullName>
        <shortName evidence="10">LPA synthase</shortName>
    </alternativeName>
</protein>
<evidence type="ECO:0000313" key="11">
    <source>
        <dbReference type="EMBL" id="KXB57341.1"/>
    </source>
</evidence>
<comment type="function">
    <text evidence="10">Catalyzes the transfer of an acyl group from acyl-phosphate (acyl-PO(4)) to glycerol-3-phosphate (G3P) to form lysophosphatidic acid (LPA). This enzyme utilizes acyl-phosphate as fatty acyl donor, but not acyl-CoA or acyl-ACP.</text>
</comment>
<dbReference type="PANTHER" id="PTHR30309">
    <property type="entry name" value="INNER MEMBRANE PROTEIN YGIH"/>
    <property type="match status" value="1"/>
</dbReference>
<keyword evidence="12" id="KW-1185">Reference proteome</keyword>
<dbReference type="RefSeq" id="WP_060931184.1">
    <property type="nucleotide sequence ID" value="NZ_KQ959828.1"/>
</dbReference>
<feature type="transmembrane region" description="Helical" evidence="10">
    <location>
        <begin position="141"/>
        <end position="161"/>
    </location>
</feature>
<keyword evidence="1 10" id="KW-1003">Cell membrane</keyword>
<dbReference type="InterPro" id="IPR003811">
    <property type="entry name" value="G3P_acylTferase_PlsY"/>
</dbReference>
<dbReference type="NCBIfam" id="TIGR00023">
    <property type="entry name" value="glycerol-3-phosphate 1-O-acyltransferase PlsY"/>
    <property type="match status" value="1"/>
</dbReference>
<dbReference type="GO" id="GO:0008654">
    <property type="term" value="P:phospholipid biosynthetic process"/>
    <property type="evidence" value="ECO:0007669"/>
    <property type="project" value="UniProtKB-UniRule"/>
</dbReference>
<dbReference type="EMBL" id="LSDA01000091">
    <property type="protein sequence ID" value="KXB57341.1"/>
    <property type="molecule type" value="Genomic_DNA"/>
</dbReference>
<dbReference type="HAMAP" id="MF_01043">
    <property type="entry name" value="PlsY"/>
    <property type="match status" value="1"/>
</dbReference>
<dbReference type="Pfam" id="PF02660">
    <property type="entry name" value="G3P_acyltransf"/>
    <property type="match status" value="1"/>
</dbReference>
<keyword evidence="2 10" id="KW-0444">Lipid biosynthesis</keyword>
<keyword evidence="11" id="KW-0012">Acyltransferase</keyword>
<evidence type="ECO:0000256" key="7">
    <source>
        <dbReference type="ARBA" id="ARBA00023136"/>
    </source>
</evidence>
<keyword evidence="8 10" id="KW-0594">Phospholipid biosynthesis</keyword>
<comment type="subunit">
    <text evidence="10">Probably interacts with PlsX.</text>
</comment>
<evidence type="ECO:0000256" key="8">
    <source>
        <dbReference type="ARBA" id="ARBA00023209"/>
    </source>
</evidence>
<dbReference type="PATRIC" id="fig|467210.3.peg.1413"/>
<reference evidence="12" key="1">
    <citation type="submission" date="2016-01" db="EMBL/GenBank/DDBJ databases">
        <authorList>
            <person name="Mitreva M."/>
            <person name="Pepin K.H."/>
            <person name="Mihindukulasuriya K.A."/>
            <person name="Fulton R."/>
            <person name="Fronick C."/>
            <person name="O'Laughlin M."/>
            <person name="Miner T."/>
            <person name="Herter B."/>
            <person name="Rosa B.A."/>
            <person name="Cordes M."/>
            <person name="Tomlinson C."/>
            <person name="Wollam A."/>
            <person name="Palsikar V.B."/>
            <person name="Mardis E.R."/>
            <person name="Wilson R.K."/>
        </authorList>
    </citation>
    <scope>NUCLEOTIDE SEQUENCE [LARGE SCALE GENOMIC DNA]</scope>
    <source>
        <strain evidence="12">DNF00896</strain>
    </source>
</reference>
<evidence type="ECO:0000256" key="3">
    <source>
        <dbReference type="ARBA" id="ARBA00022679"/>
    </source>
</evidence>
<comment type="subcellular location">
    <subcellularLocation>
        <location evidence="10">Cell membrane</location>
        <topology evidence="10">Multi-pass membrane protein</topology>
    </subcellularLocation>
</comment>
<comment type="catalytic activity">
    <reaction evidence="10">
        <text>an acyl phosphate + sn-glycerol 3-phosphate = a 1-acyl-sn-glycero-3-phosphate + phosphate</text>
        <dbReference type="Rhea" id="RHEA:34075"/>
        <dbReference type="ChEBI" id="CHEBI:43474"/>
        <dbReference type="ChEBI" id="CHEBI:57597"/>
        <dbReference type="ChEBI" id="CHEBI:57970"/>
        <dbReference type="ChEBI" id="CHEBI:59918"/>
        <dbReference type="EC" id="2.3.1.275"/>
    </reaction>
</comment>
<keyword evidence="4 10" id="KW-0812">Transmembrane</keyword>
<comment type="caution">
    <text evidence="11">The sequence shown here is derived from an EMBL/GenBank/DDBJ whole genome shotgun (WGS) entry which is preliminary data.</text>
</comment>
<keyword evidence="6 10" id="KW-0443">Lipid metabolism</keyword>
<evidence type="ECO:0000256" key="4">
    <source>
        <dbReference type="ARBA" id="ARBA00022692"/>
    </source>
</evidence>
<proteinExistence type="inferred from homology"/>
<comment type="pathway">
    <text evidence="10">Lipid metabolism; phospholipid metabolism.</text>
</comment>
<feature type="transmembrane region" description="Helical" evidence="10">
    <location>
        <begin position="82"/>
        <end position="104"/>
    </location>
</feature>
<feature type="transmembrane region" description="Helical" evidence="10">
    <location>
        <begin position="110"/>
        <end position="134"/>
    </location>
</feature>
<keyword evidence="9 10" id="KW-1208">Phospholipid metabolism</keyword>
<accession>A0A133ZPH9</accession>
<dbReference type="OrthoDB" id="9777124at2"/>
<sequence length="212" mass="23206">MLRILLLIIGYFIGNIETGYIFGKIHKMDIRNYGSGNAGATNTLRVLGAKAGLVVFLGDFCKSLIPCLVVRFIFRDNVSLSYIYMLYIGLGVVLGHNFPFYLGFKGGKGVASTAGIIMALDIRIAVVCLIVFIITVAITRYVSLGSIFVMIILIGMSHFFVKFSYGFGEGASPMEFRLLTAAVGLLSIFMHRANIKRLLGGTENKIGKKVEK</sequence>
<evidence type="ECO:0000256" key="1">
    <source>
        <dbReference type="ARBA" id="ARBA00022475"/>
    </source>
</evidence>
<dbReference type="SMART" id="SM01207">
    <property type="entry name" value="G3P_acyltransf"/>
    <property type="match status" value="1"/>
</dbReference>
<dbReference type="STRING" id="467210.HMPREF1866_01423"/>
<dbReference type="PANTHER" id="PTHR30309:SF0">
    <property type="entry name" value="GLYCEROL-3-PHOSPHATE ACYLTRANSFERASE-RELATED"/>
    <property type="match status" value="1"/>
</dbReference>
<dbReference type="AlphaFoldDB" id="A0A133ZPH9"/>
<feature type="transmembrane region" description="Helical" evidence="10">
    <location>
        <begin position="176"/>
        <end position="195"/>
    </location>
</feature>
<evidence type="ECO:0000256" key="9">
    <source>
        <dbReference type="ARBA" id="ARBA00023264"/>
    </source>
</evidence>
<dbReference type="EC" id="2.3.1.275" evidence="10"/>
<organism evidence="11 12">
    <name type="scientific">Lachnoanaerobaculum saburreum</name>
    <dbReference type="NCBI Taxonomy" id="467210"/>
    <lineage>
        <taxon>Bacteria</taxon>
        <taxon>Bacillati</taxon>
        <taxon>Bacillota</taxon>
        <taxon>Clostridia</taxon>
        <taxon>Lachnospirales</taxon>
        <taxon>Lachnospiraceae</taxon>
        <taxon>Lachnoanaerobaculum</taxon>
    </lineage>
</organism>
<evidence type="ECO:0000256" key="5">
    <source>
        <dbReference type="ARBA" id="ARBA00022989"/>
    </source>
</evidence>
<keyword evidence="5 10" id="KW-1133">Transmembrane helix</keyword>
<evidence type="ECO:0000256" key="6">
    <source>
        <dbReference type="ARBA" id="ARBA00023098"/>
    </source>
</evidence>
<evidence type="ECO:0000256" key="2">
    <source>
        <dbReference type="ARBA" id="ARBA00022516"/>
    </source>
</evidence>